<protein>
    <submittedName>
        <fullName evidence="3">Uncharacterized protein</fullName>
    </submittedName>
</protein>
<keyword evidence="4" id="KW-1185">Reference proteome</keyword>
<keyword evidence="2" id="KW-0472">Membrane</keyword>
<accession>Q2GZE5</accession>
<dbReference type="CDD" id="cd12087">
    <property type="entry name" value="TM_EGFR-like"/>
    <property type="match status" value="1"/>
</dbReference>
<name>Q2GZE5_CHAGB</name>
<dbReference type="EMBL" id="CH408032">
    <property type="protein sequence ID" value="EAQ88482.1"/>
    <property type="molecule type" value="Genomic_DNA"/>
</dbReference>
<dbReference type="Proteomes" id="UP000001056">
    <property type="component" value="Unassembled WGS sequence"/>
</dbReference>
<evidence type="ECO:0000313" key="4">
    <source>
        <dbReference type="Proteomes" id="UP000001056"/>
    </source>
</evidence>
<sequence length="198" mass="21481">MLAVTRAVNILTRTIQARQTFTFTNPPFPPFRQPDDFDDDDDVNPFRLDPEDPSDDNNHKLSAGTIAAIVISIVVFFIVITGLIVFFTHRRRKARRDVEMSVIKEASVSATAVTASGALDPPPPYVESHPGSPHLAQERRESRSDGSQSGKEEDSDVMGSHATITDGLAPGRHTGLGPDHGAGIHAGPGTHDDDDRHE</sequence>
<feature type="transmembrane region" description="Helical" evidence="2">
    <location>
        <begin position="66"/>
        <end position="87"/>
    </location>
</feature>
<dbReference type="HOGENOM" id="CLU_1377974_0_0_1"/>
<proteinExistence type="predicted"/>
<feature type="region of interest" description="Disordered" evidence="1">
    <location>
        <begin position="114"/>
        <end position="198"/>
    </location>
</feature>
<dbReference type="GeneID" id="4391617"/>
<keyword evidence="2" id="KW-1133">Transmembrane helix</keyword>
<evidence type="ECO:0000256" key="1">
    <source>
        <dbReference type="SAM" id="MobiDB-lite"/>
    </source>
</evidence>
<dbReference type="OMA" id="LIVFFTH"/>
<gene>
    <name evidence="3" type="ORF">CHGG_05101</name>
</gene>
<dbReference type="OrthoDB" id="4590319at2759"/>
<dbReference type="InParanoid" id="Q2GZE5"/>
<evidence type="ECO:0000256" key="2">
    <source>
        <dbReference type="SAM" id="Phobius"/>
    </source>
</evidence>
<evidence type="ECO:0000313" key="3">
    <source>
        <dbReference type="EMBL" id="EAQ88482.1"/>
    </source>
</evidence>
<dbReference type="eggNOG" id="ENOG502RJ0P">
    <property type="taxonomic scope" value="Eukaryota"/>
</dbReference>
<feature type="region of interest" description="Disordered" evidence="1">
    <location>
        <begin position="22"/>
        <end position="58"/>
    </location>
</feature>
<dbReference type="VEuPathDB" id="FungiDB:CHGG_05101"/>
<dbReference type="RefSeq" id="XP_001224315.1">
    <property type="nucleotide sequence ID" value="XM_001224314.1"/>
</dbReference>
<keyword evidence="2" id="KW-0812">Transmembrane</keyword>
<reference evidence="4" key="1">
    <citation type="journal article" date="2015" name="Genome Announc.">
        <title>Draft genome sequence of the cellulolytic fungus Chaetomium globosum.</title>
        <authorList>
            <person name="Cuomo C.A."/>
            <person name="Untereiner W.A."/>
            <person name="Ma L.-J."/>
            <person name="Grabherr M."/>
            <person name="Birren B.W."/>
        </authorList>
    </citation>
    <scope>NUCLEOTIDE SEQUENCE [LARGE SCALE GENOMIC DNA]</scope>
    <source>
        <strain evidence="4">ATCC 6205 / CBS 148.51 / DSM 1962 / NBRC 6347 / NRRL 1970</strain>
    </source>
</reference>
<dbReference type="AlphaFoldDB" id="Q2GZE5"/>
<organism evidence="3 4">
    <name type="scientific">Chaetomium globosum (strain ATCC 6205 / CBS 148.51 / DSM 1962 / NBRC 6347 / NRRL 1970)</name>
    <name type="common">Soil fungus</name>
    <dbReference type="NCBI Taxonomy" id="306901"/>
    <lineage>
        <taxon>Eukaryota</taxon>
        <taxon>Fungi</taxon>
        <taxon>Dikarya</taxon>
        <taxon>Ascomycota</taxon>
        <taxon>Pezizomycotina</taxon>
        <taxon>Sordariomycetes</taxon>
        <taxon>Sordariomycetidae</taxon>
        <taxon>Sordariales</taxon>
        <taxon>Chaetomiaceae</taxon>
        <taxon>Chaetomium</taxon>
    </lineage>
</organism>